<name>A0A6A6E7P3_9PEZI</name>
<keyword evidence="1" id="KW-1133">Transmembrane helix</keyword>
<protein>
    <submittedName>
        <fullName evidence="2">Uncharacterized protein</fullName>
    </submittedName>
</protein>
<evidence type="ECO:0000313" key="2">
    <source>
        <dbReference type="EMBL" id="KAF2186599.1"/>
    </source>
</evidence>
<feature type="transmembrane region" description="Helical" evidence="1">
    <location>
        <begin position="58"/>
        <end position="76"/>
    </location>
</feature>
<dbReference type="AlphaFoldDB" id="A0A6A6E7P3"/>
<reference evidence="2" key="1">
    <citation type="journal article" date="2020" name="Stud. Mycol.">
        <title>101 Dothideomycetes genomes: a test case for predicting lifestyles and emergence of pathogens.</title>
        <authorList>
            <person name="Haridas S."/>
            <person name="Albert R."/>
            <person name="Binder M."/>
            <person name="Bloem J."/>
            <person name="Labutti K."/>
            <person name="Salamov A."/>
            <person name="Andreopoulos B."/>
            <person name="Baker S."/>
            <person name="Barry K."/>
            <person name="Bills G."/>
            <person name="Bluhm B."/>
            <person name="Cannon C."/>
            <person name="Castanera R."/>
            <person name="Culley D."/>
            <person name="Daum C."/>
            <person name="Ezra D."/>
            <person name="Gonzalez J."/>
            <person name="Henrissat B."/>
            <person name="Kuo A."/>
            <person name="Liang C."/>
            <person name="Lipzen A."/>
            <person name="Lutzoni F."/>
            <person name="Magnuson J."/>
            <person name="Mondo S."/>
            <person name="Nolan M."/>
            <person name="Ohm R."/>
            <person name="Pangilinan J."/>
            <person name="Park H.-J."/>
            <person name="Ramirez L."/>
            <person name="Alfaro M."/>
            <person name="Sun H."/>
            <person name="Tritt A."/>
            <person name="Yoshinaga Y."/>
            <person name="Zwiers L.-H."/>
            <person name="Turgeon B."/>
            <person name="Goodwin S."/>
            <person name="Spatafora J."/>
            <person name="Crous P."/>
            <person name="Grigoriev I."/>
        </authorList>
    </citation>
    <scope>NUCLEOTIDE SEQUENCE</scope>
    <source>
        <strain evidence="2">CBS 207.26</strain>
    </source>
</reference>
<evidence type="ECO:0000313" key="3">
    <source>
        <dbReference type="Proteomes" id="UP000800200"/>
    </source>
</evidence>
<dbReference type="Proteomes" id="UP000800200">
    <property type="component" value="Unassembled WGS sequence"/>
</dbReference>
<sequence>MTFNSSHQIPIVNNPLLHHMIFWDPFLPFVMATLSIGSFTMFTTCFFYVQRSDHFQDHFLLTGITCGVIGGLSGGVELLTTMLSIMPWTIISSLVISDIAHRHIRIQRQFDAGRNTAAAVGWGGMEECMKSMSAQDEYVPKADQSKARTYWASTLFPTFHR</sequence>
<organism evidence="2 3">
    <name type="scientific">Zopfia rhizophila CBS 207.26</name>
    <dbReference type="NCBI Taxonomy" id="1314779"/>
    <lineage>
        <taxon>Eukaryota</taxon>
        <taxon>Fungi</taxon>
        <taxon>Dikarya</taxon>
        <taxon>Ascomycota</taxon>
        <taxon>Pezizomycotina</taxon>
        <taxon>Dothideomycetes</taxon>
        <taxon>Dothideomycetes incertae sedis</taxon>
        <taxon>Zopfiaceae</taxon>
        <taxon>Zopfia</taxon>
    </lineage>
</organism>
<gene>
    <name evidence="2" type="ORF">K469DRAFT_706594</name>
</gene>
<keyword evidence="1" id="KW-0472">Membrane</keyword>
<feature type="transmembrane region" description="Helical" evidence="1">
    <location>
        <begin position="26"/>
        <end position="49"/>
    </location>
</feature>
<dbReference type="EMBL" id="ML994629">
    <property type="protein sequence ID" value="KAF2186599.1"/>
    <property type="molecule type" value="Genomic_DNA"/>
</dbReference>
<keyword evidence="3" id="KW-1185">Reference proteome</keyword>
<proteinExistence type="predicted"/>
<accession>A0A6A6E7P3</accession>
<keyword evidence="1" id="KW-0812">Transmembrane</keyword>
<evidence type="ECO:0000256" key="1">
    <source>
        <dbReference type="SAM" id="Phobius"/>
    </source>
</evidence>
<dbReference type="OrthoDB" id="3788032at2759"/>